<sequence length="473" mass="49865">MPLTEVLNAAIIVVYLAGMLGIGLFSFRRIRSLSSFYVFDRKGGAVQITGSLLATVVGASSTLGIAGLGFSMGLVGAWWMLVGAAGLLIMSFWLSEKVRSYEVYTLPEILKAQYDSDLARVISSVLIAIAWIGVIAAQIIAAGKIITALWQFDLKSTMVAVGSVMVVYTALGGQYSIIKTDLIQSVIILVGIAVCLAFIGASMGELSAMTAALPSGHFSFPVSPAFTALDLLLFFLFVGSVFVVGPDIFSRLFCARTPRAARRASSITACIMIPLAFAIAFIGIAARFLLPDIPAENAFPALVMHLLPSGFNALVMAALLAVVMSSADTCMLTAGTIVINDVIRPALPAGFPEKALVLLSRAAVLAIGALSIVIALKMQGIIGSLFLAYTIYSGGLVVPVLFGFYSERFRLRPAGAVLAIVFGGGTSAWLKLAGHEDLLLLSFPVSAVFLFAGSMVAGRLASKRRNIASRQME</sequence>
<evidence type="ECO:0000256" key="2">
    <source>
        <dbReference type="ARBA" id="ARBA00006434"/>
    </source>
</evidence>
<organism evidence="8">
    <name type="scientific">anaerobic digester metagenome</name>
    <dbReference type="NCBI Taxonomy" id="1263854"/>
    <lineage>
        <taxon>unclassified sequences</taxon>
        <taxon>metagenomes</taxon>
        <taxon>ecological metagenomes</taxon>
    </lineage>
</organism>
<dbReference type="PANTHER" id="PTHR48086:SF7">
    <property type="entry name" value="SODIUM-SOLUTE SYMPORTER-RELATED"/>
    <property type="match status" value="1"/>
</dbReference>
<evidence type="ECO:0000256" key="1">
    <source>
        <dbReference type="ARBA" id="ARBA00004141"/>
    </source>
</evidence>
<feature type="transmembrane region" description="Helical" evidence="7">
    <location>
        <begin position="414"/>
        <end position="432"/>
    </location>
</feature>
<feature type="transmembrane region" description="Helical" evidence="7">
    <location>
        <begin position="310"/>
        <end position="343"/>
    </location>
</feature>
<dbReference type="InterPro" id="IPR050277">
    <property type="entry name" value="Sodium:Solute_Symporter"/>
</dbReference>
<evidence type="ECO:0000256" key="4">
    <source>
        <dbReference type="ARBA" id="ARBA00022692"/>
    </source>
</evidence>
<feature type="transmembrane region" description="Helical" evidence="7">
    <location>
        <begin position="158"/>
        <end position="178"/>
    </location>
</feature>
<keyword evidence="4 7" id="KW-0812">Transmembrane</keyword>
<reference evidence="8" key="1">
    <citation type="submission" date="2019-03" db="EMBL/GenBank/DDBJ databases">
        <authorList>
            <person name="Hao L."/>
        </authorList>
    </citation>
    <scope>NUCLEOTIDE SEQUENCE</scope>
</reference>
<feature type="transmembrane region" description="Helical" evidence="7">
    <location>
        <begin position="381"/>
        <end position="402"/>
    </location>
</feature>
<dbReference type="EMBL" id="CAADRM010000084">
    <property type="protein sequence ID" value="VFU13845.1"/>
    <property type="molecule type" value="Genomic_DNA"/>
</dbReference>
<accession>A0A485LYD6</accession>
<keyword evidence="3" id="KW-0813">Transport</keyword>
<evidence type="ECO:0000256" key="6">
    <source>
        <dbReference type="ARBA" id="ARBA00023136"/>
    </source>
</evidence>
<evidence type="ECO:0000256" key="5">
    <source>
        <dbReference type="ARBA" id="ARBA00022989"/>
    </source>
</evidence>
<proteinExistence type="inferred from homology"/>
<feature type="transmembrane region" description="Helical" evidence="7">
    <location>
        <begin position="266"/>
        <end position="290"/>
    </location>
</feature>
<evidence type="ECO:0000313" key="8">
    <source>
        <dbReference type="EMBL" id="VFU13845.1"/>
    </source>
</evidence>
<feature type="transmembrane region" description="Helical" evidence="7">
    <location>
        <begin position="76"/>
        <end position="94"/>
    </location>
</feature>
<dbReference type="InterPro" id="IPR001734">
    <property type="entry name" value="Na/solute_symporter"/>
</dbReference>
<dbReference type="Pfam" id="PF00474">
    <property type="entry name" value="SSF"/>
    <property type="match status" value="1"/>
</dbReference>
<feature type="transmembrane region" description="Helical" evidence="7">
    <location>
        <begin position="185"/>
        <end position="204"/>
    </location>
</feature>
<dbReference type="GO" id="GO:0005886">
    <property type="term" value="C:plasma membrane"/>
    <property type="evidence" value="ECO:0007669"/>
    <property type="project" value="TreeGrafter"/>
</dbReference>
<feature type="transmembrane region" description="Helical" evidence="7">
    <location>
        <begin position="6"/>
        <end position="27"/>
    </location>
</feature>
<dbReference type="CDD" id="cd10322">
    <property type="entry name" value="SLC5sbd"/>
    <property type="match status" value="1"/>
</dbReference>
<keyword evidence="6 7" id="KW-0472">Membrane</keyword>
<dbReference type="PROSITE" id="PS50283">
    <property type="entry name" value="NA_SOLUT_SYMP_3"/>
    <property type="match status" value="1"/>
</dbReference>
<evidence type="ECO:0000256" key="7">
    <source>
        <dbReference type="SAM" id="Phobius"/>
    </source>
</evidence>
<comment type="similarity">
    <text evidence="2">Belongs to the sodium:solute symporter (SSF) (TC 2.A.21) family.</text>
</comment>
<keyword evidence="5 7" id="KW-1133">Transmembrane helix</keyword>
<feature type="transmembrane region" description="Helical" evidence="7">
    <location>
        <begin position="438"/>
        <end position="462"/>
    </location>
</feature>
<evidence type="ECO:0000256" key="3">
    <source>
        <dbReference type="ARBA" id="ARBA00022448"/>
    </source>
</evidence>
<feature type="transmembrane region" description="Helical" evidence="7">
    <location>
        <begin position="355"/>
        <end position="375"/>
    </location>
</feature>
<dbReference type="GO" id="GO:0022857">
    <property type="term" value="F:transmembrane transporter activity"/>
    <property type="evidence" value="ECO:0007669"/>
    <property type="project" value="InterPro"/>
</dbReference>
<feature type="transmembrane region" description="Helical" evidence="7">
    <location>
        <begin position="224"/>
        <end position="245"/>
    </location>
</feature>
<dbReference type="AlphaFoldDB" id="A0A485LYD6"/>
<dbReference type="PANTHER" id="PTHR48086">
    <property type="entry name" value="SODIUM/PROLINE SYMPORTER-RELATED"/>
    <property type="match status" value="1"/>
</dbReference>
<gene>
    <name evidence="8" type="primary">sglT</name>
    <name evidence="8" type="ORF">SCFA_220075</name>
</gene>
<feature type="transmembrane region" description="Helical" evidence="7">
    <location>
        <begin position="48"/>
        <end position="70"/>
    </location>
</feature>
<dbReference type="InterPro" id="IPR038377">
    <property type="entry name" value="Na/Glc_symporter_sf"/>
</dbReference>
<comment type="subcellular location">
    <subcellularLocation>
        <location evidence="1">Membrane</location>
        <topology evidence="1">Multi-pass membrane protein</topology>
    </subcellularLocation>
</comment>
<dbReference type="Gene3D" id="1.20.1730.10">
    <property type="entry name" value="Sodium/glucose cotransporter"/>
    <property type="match status" value="1"/>
</dbReference>
<protein>
    <submittedName>
        <fullName evidence="8">Sodium/glucose cotransporter</fullName>
    </submittedName>
</protein>
<feature type="transmembrane region" description="Helical" evidence="7">
    <location>
        <begin position="121"/>
        <end position="146"/>
    </location>
</feature>
<name>A0A485LYD6_9ZZZZ</name>